<dbReference type="PANTHER" id="PTHR14226">
    <property type="entry name" value="NEUROPATHY TARGET ESTERASE/SWISS CHEESE D.MELANOGASTER"/>
    <property type="match status" value="1"/>
</dbReference>
<keyword evidence="6" id="KW-0732">Signal</keyword>
<evidence type="ECO:0000256" key="4">
    <source>
        <dbReference type="ARBA" id="ARBA00023098"/>
    </source>
</evidence>
<protein>
    <submittedName>
        <fullName evidence="8">NTE family protein</fullName>
    </submittedName>
</protein>
<feature type="active site" description="Proton acceptor" evidence="5">
    <location>
        <position position="219"/>
    </location>
</feature>
<feature type="domain" description="PNPLA" evidence="7">
    <location>
        <begin position="40"/>
        <end position="232"/>
    </location>
</feature>
<dbReference type="Pfam" id="PF01734">
    <property type="entry name" value="Patatin"/>
    <property type="match status" value="1"/>
</dbReference>
<dbReference type="PROSITE" id="PS51635">
    <property type="entry name" value="PNPLA"/>
    <property type="match status" value="1"/>
</dbReference>
<evidence type="ECO:0000256" key="6">
    <source>
        <dbReference type="SAM" id="SignalP"/>
    </source>
</evidence>
<dbReference type="Gene3D" id="3.40.1090.10">
    <property type="entry name" value="Cytosolic phospholipase A2 catalytic domain"/>
    <property type="match status" value="2"/>
</dbReference>
<accession>A0A4R2KUN7</accession>
<dbReference type="PROSITE" id="PS01237">
    <property type="entry name" value="UPF0028"/>
    <property type="match status" value="1"/>
</dbReference>
<dbReference type="RefSeq" id="WP_132545595.1">
    <property type="nucleotide sequence ID" value="NZ_SLWY01000029.1"/>
</dbReference>
<feature type="signal peptide" evidence="6">
    <location>
        <begin position="1"/>
        <end position="32"/>
    </location>
</feature>
<dbReference type="InterPro" id="IPR050301">
    <property type="entry name" value="NTE"/>
</dbReference>
<dbReference type="InterPro" id="IPR016035">
    <property type="entry name" value="Acyl_Trfase/lysoPLipase"/>
</dbReference>
<dbReference type="Gene3D" id="2.40.160.50">
    <property type="entry name" value="membrane protein fhac: a member of the omp85/tpsb transporter family"/>
    <property type="match status" value="1"/>
</dbReference>
<reference evidence="8 9" key="1">
    <citation type="submission" date="2019-03" db="EMBL/GenBank/DDBJ databases">
        <title>Genomic Encyclopedia of Type Strains, Phase IV (KMG-IV): sequencing the most valuable type-strain genomes for metagenomic binning, comparative biology and taxonomic classification.</title>
        <authorList>
            <person name="Goeker M."/>
        </authorList>
    </citation>
    <scope>NUCLEOTIDE SEQUENCE [LARGE SCALE GENOMIC DNA]</scope>
    <source>
        <strain evidence="8 9">DSM 25287</strain>
    </source>
</reference>
<feature type="short sequence motif" description="GXSXG" evidence="5">
    <location>
        <begin position="71"/>
        <end position="75"/>
    </location>
</feature>
<dbReference type="AlphaFoldDB" id="A0A4R2KUN7"/>
<organism evidence="8 9">
    <name type="scientific">Plasticicumulans lactativorans</name>
    <dbReference type="NCBI Taxonomy" id="1133106"/>
    <lineage>
        <taxon>Bacteria</taxon>
        <taxon>Pseudomonadati</taxon>
        <taxon>Pseudomonadota</taxon>
        <taxon>Gammaproteobacteria</taxon>
        <taxon>Candidatus Competibacteraceae</taxon>
        <taxon>Plasticicumulans</taxon>
    </lineage>
</organism>
<name>A0A4R2KUN7_9GAMM</name>
<comment type="similarity">
    <text evidence="1">Belongs to the NTE family.</text>
</comment>
<keyword evidence="9" id="KW-1185">Reference proteome</keyword>
<dbReference type="Proteomes" id="UP000295765">
    <property type="component" value="Unassembled WGS sequence"/>
</dbReference>
<dbReference type="OrthoDB" id="5290098at2"/>
<proteinExistence type="inferred from homology"/>
<sequence length="735" mass="79671">MNESASARSLLGRVLLIGLAALLAFGATPAAAAERPRVGLVLGGGGARGAAHIGVLEVLREQRIPVDCVAGTSMGGLVSGAFAAGLSPDEMKTALAEANWRDMFKDNPDTSNLNSRKKYLSRRFVPGAEMGVTEDGVESLSGVLDGQKIKLFFNRLVHSEYGDPQIERLRLPLSIVSTDLVTGNKVAFRSGSLTKAMRASMSVPGLMAPVKDDSRLLVDGGLVDNVPIDEVRELCRADVVIAVNVGSPLLKPEEIGGVLSVSAQMVNILTEQNVTRSLATLRPRDIYIKPDLDGITAADFERYAETAERGRVAAAAMIPRLRALSVGERQYQDWWAHVAAPRGAPPTVGAVEIAELHRVNPAYVQRHLQGYSGAPLDLARLEGDVGRIYGDGEYQNVDYSLLPTRDKNILRVTPLEKQFGPDYLRFGVHLNSLMGEESVYNLRVAYDKTWLNSFGGEWLGGVQIGNEPKVFTEFYQPLDAAQRYFIDTRLVYQREQFGLYQNNDKLADYKADELRVDLLAGINVGLLGPVRFGWVDRRREASLDTGSPLLPEGDKRFGGWMAELDFDQFDRLYLPTQGWSAKASYFESPGEDYGKATADLRAAQHSGDYVLSGRVYAAGSPKGRLPNFDPVALGGFLNLSGFAPDQIIGDAAYYGSVRLEKIVGQFPLGIRGDLRVGAALEAGKVDGRFTETELDGWQSSFAVYAGGETPLGPVLFGIGYAPNGSTNVYLSIGTP</sequence>
<dbReference type="PROSITE" id="PS51318">
    <property type="entry name" value="TAT"/>
    <property type="match status" value="1"/>
</dbReference>
<feature type="short sequence motif" description="DGA/G" evidence="5">
    <location>
        <begin position="219"/>
        <end position="221"/>
    </location>
</feature>
<dbReference type="InterPro" id="IPR002641">
    <property type="entry name" value="PNPLA_dom"/>
</dbReference>
<dbReference type="GO" id="GO:0004622">
    <property type="term" value="F:phosphatidylcholine lysophospholipase activity"/>
    <property type="evidence" value="ECO:0007669"/>
    <property type="project" value="InterPro"/>
</dbReference>
<evidence type="ECO:0000313" key="8">
    <source>
        <dbReference type="EMBL" id="TCO76537.1"/>
    </source>
</evidence>
<gene>
    <name evidence="8" type="ORF">EV699_12918</name>
</gene>
<dbReference type="InterPro" id="IPR006311">
    <property type="entry name" value="TAT_signal"/>
</dbReference>
<evidence type="ECO:0000313" key="9">
    <source>
        <dbReference type="Proteomes" id="UP000295765"/>
    </source>
</evidence>
<keyword evidence="3 5" id="KW-0442">Lipid degradation</keyword>
<evidence type="ECO:0000256" key="1">
    <source>
        <dbReference type="ARBA" id="ARBA00006636"/>
    </source>
</evidence>
<feature type="chain" id="PRO_5020901579" evidence="6">
    <location>
        <begin position="33"/>
        <end position="735"/>
    </location>
</feature>
<dbReference type="InterPro" id="IPR001423">
    <property type="entry name" value="LysoPLipase_patatin_CS"/>
</dbReference>
<comment type="caution">
    <text evidence="8">The sequence shown here is derived from an EMBL/GenBank/DDBJ whole genome shotgun (WGS) entry which is preliminary data.</text>
</comment>
<keyword evidence="2 5" id="KW-0378">Hydrolase</keyword>
<dbReference type="GO" id="GO:0046470">
    <property type="term" value="P:phosphatidylcholine metabolic process"/>
    <property type="evidence" value="ECO:0007669"/>
    <property type="project" value="InterPro"/>
</dbReference>
<evidence type="ECO:0000256" key="5">
    <source>
        <dbReference type="PROSITE-ProRule" id="PRU01161"/>
    </source>
</evidence>
<dbReference type="PANTHER" id="PTHR14226:SF29">
    <property type="entry name" value="NEUROPATHY TARGET ESTERASE SWS"/>
    <property type="match status" value="1"/>
</dbReference>
<keyword evidence="4 5" id="KW-0443">Lipid metabolism</keyword>
<dbReference type="SUPFAM" id="SSF52151">
    <property type="entry name" value="FabD/lysophospholipase-like"/>
    <property type="match status" value="1"/>
</dbReference>
<dbReference type="EMBL" id="SLWY01000029">
    <property type="protein sequence ID" value="TCO76537.1"/>
    <property type="molecule type" value="Genomic_DNA"/>
</dbReference>
<evidence type="ECO:0000259" key="7">
    <source>
        <dbReference type="PROSITE" id="PS51635"/>
    </source>
</evidence>
<feature type="short sequence motif" description="GXGXXG" evidence="5">
    <location>
        <begin position="44"/>
        <end position="49"/>
    </location>
</feature>
<dbReference type="CDD" id="cd07205">
    <property type="entry name" value="Pat_PNPLA6_PNPLA7_NTE1_like"/>
    <property type="match status" value="1"/>
</dbReference>
<dbReference type="GO" id="GO:0016042">
    <property type="term" value="P:lipid catabolic process"/>
    <property type="evidence" value="ECO:0007669"/>
    <property type="project" value="UniProtKB-UniRule"/>
</dbReference>
<evidence type="ECO:0000256" key="2">
    <source>
        <dbReference type="ARBA" id="ARBA00022801"/>
    </source>
</evidence>
<evidence type="ECO:0000256" key="3">
    <source>
        <dbReference type="ARBA" id="ARBA00022963"/>
    </source>
</evidence>
<feature type="active site" description="Nucleophile" evidence="5">
    <location>
        <position position="73"/>
    </location>
</feature>